<gene>
    <name evidence="2" type="ORF">H4R20_006608</name>
</gene>
<name>A0A9W8HRZ1_9FUNG</name>
<feature type="compositionally biased region" description="Basic residues" evidence="1">
    <location>
        <begin position="196"/>
        <end position="206"/>
    </location>
</feature>
<feature type="region of interest" description="Disordered" evidence="1">
    <location>
        <begin position="251"/>
        <end position="310"/>
    </location>
</feature>
<dbReference type="OrthoDB" id="4080456at2759"/>
<keyword evidence="3" id="KW-1185">Reference proteome</keyword>
<feature type="region of interest" description="Disordered" evidence="1">
    <location>
        <begin position="143"/>
        <end position="179"/>
    </location>
</feature>
<comment type="caution">
    <text evidence="2">The sequence shown here is derived from an EMBL/GenBank/DDBJ whole genome shotgun (WGS) entry which is preliminary data.</text>
</comment>
<reference evidence="2" key="1">
    <citation type="submission" date="2022-07" db="EMBL/GenBank/DDBJ databases">
        <title>Phylogenomic reconstructions and comparative analyses of Kickxellomycotina fungi.</title>
        <authorList>
            <person name="Reynolds N.K."/>
            <person name="Stajich J.E."/>
            <person name="Barry K."/>
            <person name="Grigoriev I.V."/>
            <person name="Crous P."/>
            <person name="Smith M.E."/>
        </authorList>
    </citation>
    <scope>NUCLEOTIDE SEQUENCE</scope>
    <source>
        <strain evidence="2">NRRL 1565</strain>
    </source>
</reference>
<sequence>MDYGEGDSMLRCDGCEQLFHWDCVSCLKTKPLLGDSFYRFKCSVCNNGGDEEYERDTLSWVQVIYIVLYHLTQKEPEKKYFRWRENICATINEHWEGLFPNKAKTATWHNTVAGCLSTHGALFKSGFDETQQTGNWTLQEIVEPSRERFKGPTKARDSAKPVKRERQRKRTNDNIEHASGAEKEILEILNEGKVSNSKRHGARHRVSFSDDENDDEAPRKRARRRRPEVRGLANDTELLQSFELFSKLERQRLDSEPATPGSVDALEKTNTNDDAAPLSAAATAVDDEQPVSTKGGTSDGLGKHTSVITH</sequence>
<organism evidence="2 3">
    <name type="scientific">Coemansia guatemalensis</name>
    <dbReference type="NCBI Taxonomy" id="2761395"/>
    <lineage>
        <taxon>Eukaryota</taxon>
        <taxon>Fungi</taxon>
        <taxon>Fungi incertae sedis</taxon>
        <taxon>Zoopagomycota</taxon>
        <taxon>Kickxellomycotina</taxon>
        <taxon>Kickxellomycetes</taxon>
        <taxon>Kickxellales</taxon>
        <taxon>Kickxellaceae</taxon>
        <taxon>Coemansia</taxon>
    </lineage>
</organism>
<evidence type="ECO:0000256" key="1">
    <source>
        <dbReference type="SAM" id="MobiDB-lite"/>
    </source>
</evidence>
<proteinExistence type="predicted"/>
<feature type="region of interest" description="Disordered" evidence="1">
    <location>
        <begin position="192"/>
        <end position="232"/>
    </location>
</feature>
<dbReference type="AlphaFoldDB" id="A0A9W8HRZ1"/>
<dbReference type="InterPro" id="IPR011011">
    <property type="entry name" value="Znf_FYVE_PHD"/>
</dbReference>
<feature type="compositionally biased region" description="Low complexity" evidence="1">
    <location>
        <begin position="273"/>
        <end position="284"/>
    </location>
</feature>
<accession>A0A9W8HRZ1</accession>
<dbReference type="EMBL" id="JANBUO010002982">
    <property type="protein sequence ID" value="KAJ2793212.1"/>
    <property type="molecule type" value="Genomic_DNA"/>
</dbReference>
<evidence type="ECO:0000313" key="3">
    <source>
        <dbReference type="Proteomes" id="UP001140094"/>
    </source>
</evidence>
<dbReference type="Gene3D" id="3.90.980.20">
    <property type="match status" value="1"/>
</dbReference>
<evidence type="ECO:0008006" key="4">
    <source>
        <dbReference type="Google" id="ProtNLM"/>
    </source>
</evidence>
<protein>
    <recommendedName>
        <fullName evidence="4">Zinc finger PHD-type domain-containing protein</fullName>
    </recommendedName>
</protein>
<dbReference type="Proteomes" id="UP001140094">
    <property type="component" value="Unassembled WGS sequence"/>
</dbReference>
<evidence type="ECO:0000313" key="2">
    <source>
        <dbReference type="EMBL" id="KAJ2793212.1"/>
    </source>
</evidence>
<dbReference type="SUPFAM" id="SSF57903">
    <property type="entry name" value="FYVE/PHD zinc finger"/>
    <property type="match status" value="1"/>
</dbReference>